<reference evidence="2 3" key="1">
    <citation type="journal article" date="2002" name="J. Virol.">
        <title>Analysis of the complete genome sequence of the Hz-1 virus suggests that it is related to members of the Baculoviridae.</title>
        <authorList>
            <person name="Cheng C.H."/>
            <person name="Liu S.M."/>
            <person name="Chow T.Y."/>
            <person name="Hsiao Y.Y."/>
            <person name="Wang D.P."/>
            <person name="Huang J.J."/>
            <person name="Chen H.H."/>
        </authorList>
    </citation>
    <scope>NUCLEOTIDE SEQUENCE [LARGE SCALE GENOMIC DNA]</scope>
</reference>
<gene>
    <name evidence="2" type="primary">orf81</name>
</gene>
<accession>Q8JKN2</accession>
<dbReference type="Proteomes" id="UP000232784">
    <property type="component" value="Segment"/>
</dbReference>
<keyword evidence="1" id="KW-0812">Transmembrane</keyword>
<keyword evidence="3" id="KW-1185">Reference proteome</keyword>
<keyword evidence="1" id="KW-1133">Transmembrane helix</keyword>
<keyword evidence="1" id="KW-0472">Membrane</keyword>
<name>Q8JKN2_9VIRU</name>
<proteinExistence type="predicted"/>
<dbReference type="KEGG" id="vg:955052"/>
<evidence type="ECO:0000313" key="2">
    <source>
        <dbReference type="EMBL" id="AAN04375.1"/>
    </source>
</evidence>
<feature type="transmembrane region" description="Helical" evidence="1">
    <location>
        <begin position="6"/>
        <end position="37"/>
    </location>
</feature>
<feature type="transmembrane region" description="Helical" evidence="1">
    <location>
        <begin position="58"/>
        <end position="81"/>
    </location>
</feature>
<dbReference type="EMBL" id="AF451898">
    <property type="protein sequence ID" value="AAN04375.1"/>
    <property type="molecule type" value="Genomic_DNA"/>
</dbReference>
<evidence type="ECO:0000256" key="1">
    <source>
        <dbReference type="SAM" id="Phobius"/>
    </source>
</evidence>
<protein>
    <submittedName>
        <fullName evidence="2">Cytochrome-c oxidase subunit III</fullName>
    </submittedName>
</protein>
<sequence>MVLELPYTLFTCCFIYLFYLLVYDALHQFIVLLYYRLYILQQKCVPLHAMLKLKQNDALNSTCAIDLSFECFCVLCFYNFYVHFQGFCIVFGVSYILCFLLDFVFFSNYTMCKSNYTMCKSIKCKF</sequence>
<feature type="transmembrane region" description="Helical" evidence="1">
    <location>
        <begin position="87"/>
        <end position="106"/>
    </location>
</feature>
<organism evidence="2 3">
    <name type="scientific">Heliothis zea nudivirus 1</name>
    <dbReference type="NCBI Taxonomy" id="3116536"/>
    <lineage>
        <taxon>Viruses</taxon>
        <taxon>Viruses incertae sedis</taxon>
        <taxon>Naldaviricetes</taxon>
        <taxon>Lefavirales</taxon>
        <taxon>Nudiviridae</taxon>
        <taxon>Betanudivirus</taxon>
        <taxon>Betanudivirus hezeae</taxon>
    </lineage>
</organism>
<evidence type="ECO:0000313" key="3">
    <source>
        <dbReference type="Proteomes" id="UP000232784"/>
    </source>
</evidence>